<name>A0ABQ5XJN3_9GAMM</name>
<comment type="similarity">
    <text evidence="1">Belongs to the universal stress protein A family.</text>
</comment>
<evidence type="ECO:0000259" key="2">
    <source>
        <dbReference type="Pfam" id="PF00582"/>
    </source>
</evidence>
<dbReference type="PANTHER" id="PTHR46268">
    <property type="entry name" value="STRESS RESPONSE PROTEIN NHAX"/>
    <property type="match status" value="1"/>
</dbReference>
<dbReference type="InterPro" id="IPR006016">
    <property type="entry name" value="UspA"/>
</dbReference>
<comment type="caution">
    <text evidence="3">The sequence shown here is derived from an EMBL/GenBank/DDBJ whole genome shotgun (WGS) entry which is preliminary data.</text>
</comment>
<keyword evidence="4" id="KW-1185">Reference proteome</keyword>
<dbReference type="InterPro" id="IPR014729">
    <property type="entry name" value="Rossmann-like_a/b/a_fold"/>
</dbReference>
<evidence type="ECO:0000256" key="1">
    <source>
        <dbReference type="ARBA" id="ARBA00008791"/>
    </source>
</evidence>
<accession>A0ABQ5XJN3</accession>
<dbReference type="SUPFAM" id="SSF52402">
    <property type="entry name" value="Adenine nucleotide alpha hydrolases-like"/>
    <property type="match status" value="1"/>
</dbReference>
<protein>
    <submittedName>
        <fullName evidence="3">Universal stress protein</fullName>
    </submittedName>
</protein>
<dbReference type="CDD" id="cd00293">
    <property type="entry name" value="USP-like"/>
    <property type="match status" value="1"/>
</dbReference>
<dbReference type="RefSeq" id="WP_284318951.1">
    <property type="nucleotide sequence ID" value="NZ_BSOB01000003.1"/>
</dbReference>
<proteinExistence type="inferred from homology"/>
<dbReference type="PRINTS" id="PR01438">
    <property type="entry name" value="UNVRSLSTRESS"/>
</dbReference>
<dbReference type="EMBL" id="BSOB01000003">
    <property type="protein sequence ID" value="GLQ91172.1"/>
    <property type="molecule type" value="Genomic_DNA"/>
</dbReference>
<dbReference type="InterPro" id="IPR006015">
    <property type="entry name" value="Universal_stress_UspA"/>
</dbReference>
<dbReference type="PANTHER" id="PTHR46268:SF15">
    <property type="entry name" value="UNIVERSAL STRESS PROTEIN HP_0031"/>
    <property type="match status" value="1"/>
</dbReference>
<organism evidence="3 4">
    <name type="scientific">Dyella acidisoli</name>
    <dbReference type="NCBI Taxonomy" id="1867834"/>
    <lineage>
        <taxon>Bacteria</taxon>
        <taxon>Pseudomonadati</taxon>
        <taxon>Pseudomonadota</taxon>
        <taxon>Gammaproteobacteria</taxon>
        <taxon>Lysobacterales</taxon>
        <taxon>Rhodanobacteraceae</taxon>
        <taxon>Dyella</taxon>
    </lineage>
</organism>
<evidence type="ECO:0000313" key="3">
    <source>
        <dbReference type="EMBL" id="GLQ91172.1"/>
    </source>
</evidence>
<feature type="domain" description="UspA" evidence="2">
    <location>
        <begin position="20"/>
        <end position="162"/>
    </location>
</feature>
<sequence>MSMATVTSWQDQNVLPNASFQHLLIPIDGSDLSLHAFSLGLQLARTIDAKVLALHVVPPFNSIAYMTEILAAAELRYSTQALQSASRYLDQAKAMAMDAQIPCECRYVFGDHPHEAILDAVNEHHCDLIVMATHGWHGLNRLVLGSETQKVLVSSRIPVLVCQ</sequence>
<evidence type="ECO:0000313" key="4">
    <source>
        <dbReference type="Proteomes" id="UP001156670"/>
    </source>
</evidence>
<dbReference type="Proteomes" id="UP001156670">
    <property type="component" value="Unassembled WGS sequence"/>
</dbReference>
<dbReference type="Pfam" id="PF00582">
    <property type="entry name" value="Usp"/>
    <property type="match status" value="1"/>
</dbReference>
<dbReference type="Gene3D" id="3.40.50.620">
    <property type="entry name" value="HUPs"/>
    <property type="match status" value="1"/>
</dbReference>
<reference evidence="4" key="1">
    <citation type="journal article" date="2019" name="Int. J. Syst. Evol. Microbiol.">
        <title>The Global Catalogue of Microorganisms (GCM) 10K type strain sequencing project: providing services to taxonomists for standard genome sequencing and annotation.</title>
        <authorList>
            <consortium name="The Broad Institute Genomics Platform"/>
            <consortium name="The Broad Institute Genome Sequencing Center for Infectious Disease"/>
            <person name="Wu L."/>
            <person name="Ma J."/>
        </authorList>
    </citation>
    <scope>NUCLEOTIDE SEQUENCE [LARGE SCALE GENOMIC DNA]</scope>
    <source>
        <strain evidence="4">NBRC 111980</strain>
    </source>
</reference>
<gene>
    <name evidence="3" type="ORF">GCM10007901_01220</name>
</gene>